<name>A0A401V242_9CELL</name>
<evidence type="ECO:0000256" key="1">
    <source>
        <dbReference type="SAM" id="MobiDB-lite"/>
    </source>
</evidence>
<dbReference type="InterPro" id="IPR036291">
    <property type="entry name" value="NAD(P)-bd_dom_sf"/>
</dbReference>
<reference evidence="3 4" key="1">
    <citation type="submission" date="2018-11" db="EMBL/GenBank/DDBJ databases">
        <title>Draft genome sequence of Cellulomonas takizawaensis strain TKZ-21.</title>
        <authorList>
            <person name="Yamamura H."/>
            <person name="Hayashi T."/>
            <person name="Hamada M."/>
            <person name="Serisawa Y."/>
            <person name="Matsuyama K."/>
            <person name="Nakagawa Y."/>
            <person name="Otoguro M."/>
            <person name="Yanagida F."/>
            <person name="Hayakawa M."/>
        </authorList>
    </citation>
    <scope>NUCLEOTIDE SEQUENCE [LARGE SCALE GENOMIC DNA]</scope>
    <source>
        <strain evidence="3 4">TKZ-21</strain>
    </source>
</reference>
<dbReference type="AlphaFoldDB" id="A0A401V242"/>
<comment type="caution">
    <text evidence="3">The sequence shown here is derived from an EMBL/GenBank/DDBJ whole genome shotgun (WGS) entry which is preliminary data.</text>
</comment>
<evidence type="ECO:0000259" key="2">
    <source>
        <dbReference type="Pfam" id="PF13460"/>
    </source>
</evidence>
<organism evidence="3 4">
    <name type="scientific">Cellulomonas algicola</name>
    <dbReference type="NCBI Taxonomy" id="2071633"/>
    <lineage>
        <taxon>Bacteria</taxon>
        <taxon>Bacillati</taxon>
        <taxon>Actinomycetota</taxon>
        <taxon>Actinomycetes</taxon>
        <taxon>Micrococcales</taxon>
        <taxon>Cellulomonadaceae</taxon>
        <taxon>Cellulomonas</taxon>
    </lineage>
</organism>
<dbReference type="Pfam" id="PF13460">
    <property type="entry name" value="NAD_binding_10"/>
    <property type="match status" value="1"/>
</dbReference>
<proteinExistence type="predicted"/>
<dbReference type="SUPFAM" id="SSF51735">
    <property type="entry name" value="NAD(P)-binding Rossmann-fold domains"/>
    <property type="match status" value="1"/>
</dbReference>
<protein>
    <submittedName>
        <fullName evidence="3">NmrA family transcriptional regulator</fullName>
    </submittedName>
</protein>
<dbReference type="InterPro" id="IPR051606">
    <property type="entry name" value="Polyketide_Oxido-like"/>
</dbReference>
<dbReference type="RefSeq" id="WP_124343485.1">
    <property type="nucleotide sequence ID" value="NZ_BHYL01000215.1"/>
</dbReference>
<evidence type="ECO:0000313" key="3">
    <source>
        <dbReference type="EMBL" id="GCD20975.1"/>
    </source>
</evidence>
<dbReference type="GO" id="GO:0004074">
    <property type="term" value="F:biliverdin reductase [NAD(P)H] activity"/>
    <property type="evidence" value="ECO:0007669"/>
    <property type="project" value="TreeGrafter"/>
</dbReference>
<dbReference type="PANTHER" id="PTHR43355:SF2">
    <property type="entry name" value="FLAVIN REDUCTASE (NADPH)"/>
    <property type="match status" value="1"/>
</dbReference>
<feature type="domain" description="NAD(P)-binding" evidence="2">
    <location>
        <begin position="7"/>
        <end position="203"/>
    </location>
</feature>
<dbReference type="GO" id="GO:0042602">
    <property type="term" value="F:riboflavin reductase (NADPH) activity"/>
    <property type="evidence" value="ECO:0007669"/>
    <property type="project" value="TreeGrafter"/>
</dbReference>
<sequence>MKVLVVGATGGSGRAAVTELVRRGHEVTALSRHAAALTGPHVRGVDGDATDAATVDALVAGQDAVVVTLGISENPLRVRLRGPAGTPIDVRSRGTRNVVASMRRHGVRRIVVQSSYGVGTTRDRLPFSAKLFFALLIAPQIADEERTSAELRATELDWVEVQPVYLSDDDIPHPAFTTTNGDVKGMKVSRGQVGRVLADAVERDDLARRSIAVSQDTDAVPGGRRARAGAAA</sequence>
<dbReference type="Gene3D" id="3.40.50.720">
    <property type="entry name" value="NAD(P)-binding Rossmann-like Domain"/>
    <property type="match status" value="1"/>
</dbReference>
<keyword evidence="4" id="KW-1185">Reference proteome</keyword>
<evidence type="ECO:0000313" key="4">
    <source>
        <dbReference type="Proteomes" id="UP000288246"/>
    </source>
</evidence>
<gene>
    <name evidence="3" type="ORF">CTKZ_25370</name>
</gene>
<feature type="region of interest" description="Disordered" evidence="1">
    <location>
        <begin position="212"/>
        <end position="232"/>
    </location>
</feature>
<dbReference type="Proteomes" id="UP000288246">
    <property type="component" value="Unassembled WGS sequence"/>
</dbReference>
<accession>A0A401V242</accession>
<dbReference type="PANTHER" id="PTHR43355">
    <property type="entry name" value="FLAVIN REDUCTASE (NADPH)"/>
    <property type="match status" value="1"/>
</dbReference>
<dbReference type="OrthoDB" id="3763081at2"/>
<dbReference type="EMBL" id="BHYL01000215">
    <property type="protein sequence ID" value="GCD20975.1"/>
    <property type="molecule type" value="Genomic_DNA"/>
</dbReference>
<dbReference type="InterPro" id="IPR016040">
    <property type="entry name" value="NAD(P)-bd_dom"/>
</dbReference>